<geneLocation type="plasmid" evidence="1">
    <name>pESBL3301-IncI</name>
</geneLocation>
<organism evidence="1">
    <name type="scientific">Escherichia coli</name>
    <dbReference type="NCBI Taxonomy" id="562"/>
    <lineage>
        <taxon>Bacteria</taxon>
        <taxon>Pseudomonadati</taxon>
        <taxon>Pseudomonadota</taxon>
        <taxon>Gammaproteobacteria</taxon>
        <taxon>Enterobacterales</taxon>
        <taxon>Enterobacteriaceae</taxon>
        <taxon>Escherichia</taxon>
    </lineage>
</organism>
<keyword evidence="1" id="KW-0614">Plasmid</keyword>
<proteinExistence type="predicted"/>
<reference evidence="1" key="1">
    <citation type="journal article" date="2021" name="Sci. Rep.">
        <title>Antibiotic resistance plasmid composition and architecture in Escherichia coli isolates from meat.</title>
        <authorList>
            <person name="Darphorn T.S."/>
            <person name="Bel K."/>
            <person name="Koenders-van Sint Anneland B.B."/>
            <person name="Brul S."/>
            <person name="Ter Kuile B.H."/>
        </authorList>
    </citation>
    <scope>NUCLEOTIDE SEQUENCE</scope>
    <source>
        <strain evidence="1">ESBL3301</strain>
    </source>
</reference>
<accession>A0A890DJC0</accession>
<dbReference type="EMBL" id="MW390543">
    <property type="protein sequence ID" value="QRG44757.1"/>
    <property type="molecule type" value="Genomic_DNA"/>
</dbReference>
<protein>
    <submittedName>
        <fullName evidence="1">Uncharacterized protein</fullName>
    </submittedName>
</protein>
<evidence type="ECO:0000313" key="1">
    <source>
        <dbReference type="EMBL" id="QRG44757.1"/>
    </source>
</evidence>
<name>A0A890DJC0_ECOLX</name>
<dbReference type="AlphaFoldDB" id="A0A890DJC0"/>
<sequence length="51" mass="5965">MYEGEERKKLSLYLHPEDSADCLALAEAGLWMRVQHGHLVICDGYDHNRHR</sequence>